<accession>A0A2S8F2T5</accession>
<gene>
    <name evidence="1" type="ORF">C5Y96_20515</name>
</gene>
<evidence type="ECO:0000313" key="2">
    <source>
        <dbReference type="Proteomes" id="UP000240009"/>
    </source>
</evidence>
<reference evidence="1 2" key="1">
    <citation type="submission" date="2018-02" db="EMBL/GenBank/DDBJ databases">
        <title>Comparative genomes isolates from brazilian mangrove.</title>
        <authorList>
            <person name="Araujo J.E."/>
            <person name="Taketani R.G."/>
            <person name="Silva M.C.P."/>
            <person name="Loureco M.V."/>
            <person name="Andreote F.D."/>
        </authorList>
    </citation>
    <scope>NUCLEOTIDE SEQUENCE [LARGE SCALE GENOMIC DNA]</scope>
    <source>
        <strain evidence="1 2">HEX-2 MGV</strain>
    </source>
</reference>
<protein>
    <submittedName>
        <fullName evidence="1">Uncharacterized protein</fullName>
    </submittedName>
</protein>
<dbReference type="EMBL" id="PUIA01000068">
    <property type="protein sequence ID" value="PQO26417.1"/>
    <property type="molecule type" value="Genomic_DNA"/>
</dbReference>
<name>A0A2S8F2T5_9BACT</name>
<organism evidence="1 2">
    <name type="scientific">Blastopirellula marina</name>
    <dbReference type="NCBI Taxonomy" id="124"/>
    <lineage>
        <taxon>Bacteria</taxon>
        <taxon>Pseudomonadati</taxon>
        <taxon>Planctomycetota</taxon>
        <taxon>Planctomycetia</taxon>
        <taxon>Pirellulales</taxon>
        <taxon>Pirellulaceae</taxon>
        <taxon>Blastopirellula</taxon>
    </lineage>
</organism>
<dbReference type="AlphaFoldDB" id="A0A2S8F2T5"/>
<evidence type="ECO:0000313" key="1">
    <source>
        <dbReference type="EMBL" id="PQO26417.1"/>
    </source>
</evidence>
<comment type="caution">
    <text evidence="1">The sequence shown here is derived from an EMBL/GenBank/DDBJ whole genome shotgun (WGS) entry which is preliminary data.</text>
</comment>
<feature type="non-terminal residue" evidence="1">
    <location>
        <position position="92"/>
    </location>
</feature>
<proteinExistence type="predicted"/>
<dbReference type="Proteomes" id="UP000240009">
    <property type="component" value="Unassembled WGS sequence"/>
</dbReference>
<sequence length="92" mass="10953">MRGFLVGWRLLRDWGSRKDRVDIHWLGTQVVERFLAPRKVTVRINAEARDTRSLLDGLVHLLVEGIKGWRRSLFRLLRFLQRGNLRFQSLDL</sequence>